<organism evidence="1">
    <name type="scientific">Pelinobius muticus</name>
    <name type="common">King baboon spider</name>
    <name type="synonym">Citharischius crawshayi</name>
    <dbReference type="NCBI Taxonomy" id="753628"/>
    <lineage>
        <taxon>Eukaryota</taxon>
        <taxon>Metazoa</taxon>
        <taxon>Ecdysozoa</taxon>
        <taxon>Arthropoda</taxon>
        <taxon>Chelicerata</taxon>
        <taxon>Arachnida</taxon>
        <taxon>Araneae</taxon>
        <taxon>Mygalomorphae</taxon>
        <taxon>Avicularoidea</taxon>
        <taxon>Theraphosidae</taxon>
        <taxon>Pelinobius</taxon>
    </lineage>
</organism>
<protein>
    <submittedName>
        <fullName evidence="1">Uncharacterized protein</fullName>
    </submittedName>
</protein>
<accession>D5J704</accession>
<evidence type="ECO:0000313" key="1">
    <source>
        <dbReference type="EMBL" id="ADF28525.1"/>
    </source>
</evidence>
<reference evidence="1" key="1">
    <citation type="journal article" date="2010" name="Cell. Mol. Life Sci.">
        <title>Venom components from Citharischius crawshayi spider (Family Theraphosidae): exploring transcriptome, venomics, and function.</title>
        <authorList>
            <person name="Diego-Garcia E."/>
            <person name="Peigneur S."/>
            <person name="Waelkens E."/>
            <person name="Debaveye S."/>
            <person name="Tytgat J."/>
        </authorList>
    </citation>
    <scope>NUCLEOTIDE SEQUENCE</scope>
    <source>
        <tissue evidence="1">Venom gland</tissue>
    </source>
</reference>
<name>D5J704_PELMU</name>
<dbReference type="AlphaFoldDB" id="D5J704"/>
<proteinExistence type="evidence at transcript level"/>
<dbReference type="EMBL" id="GU170899">
    <property type="protein sequence ID" value="ADF28525.1"/>
    <property type="molecule type" value="mRNA"/>
</dbReference>
<sequence>MTVGQRSLNVMSHPNWFFRRGGIAKINLLKTVDKSQITSLLWPG</sequence>